<evidence type="ECO:0000256" key="4">
    <source>
        <dbReference type="ARBA" id="ARBA00023136"/>
    </source>
</evidence>
<feature type="transmembrane region" description="Helical" evidence="5">
    <location>
        <begin position="284"/>
        <end position="306"/>
    </location>
</feature>
<proteinExistence type="predicted"/>
<evidence type="ECO:0000256" key="1">
    <source>
        <dbReference type="ARBA" id="ARBA00004141"/>
    </source>
</evidence>
<comment type="caution">
    <text evidence="6">The sequence shown here is derived from an EMBL/GenBank/DDBJ whole genome shotgun (WGS) entry which is preliminary data.</text>
</comment>
<dbReference type="Gene3D" id="1.50.10.150">
    <property type="entry name" value="Voltage-dependent anion channel"/>
    <property type="match status" value="1"/>
</dbReference>
<dbReference type="InterPro" id="IPR004695">
    <property type="entry name" value="SLAC1/Mae1/Ssu1/TehA"/>
</dbReference>
<dbReference type="AlphaFoldDB" id="A0A2P8R138"/>
<protein>
    <submittedName>
        <fullName evidence="6">C4-dicarboxylate ABC transporter</fullName>
    </submittedName>
</protein>
<dbReference type="PANTHER" id="PTHR37955:SF1">
    <property type="entry name" value="DEP DOMAIN-CONTAINING PROTEIN"/>
    <property type="match status" value="1"/>
</dbReference>
<sequence>MTTINVEHKSITNLENFPIMFFTVIMGFSGLTMSYEKLDNIFHISNVIFEILKYFTTILFFMISGFYLAKFIKYPKAVKEEFSHPIKINFFAAFSISVLLISNLWSKHALIYNTFFYTGMVVQTFLTFYVISFWINNNLSINASNPSWFMPIVGNLVIVSAARESSHYLWYFFSIGMFFWIVLFTIIFYRIIFHDQLAQKFMPTLFITIAPPSIAFGDYEKLSSNFDNFSFVFLSLSIFFTALILFMYKNFIKLEFFLSWWAFTFPVAVACKAFLKAYEITGDTFFIVIGLLAFLALLILICIVTYETLKSLIKGEVSVFG</sequence>
<feature type="transmembrane region" description="Helical" evidence="5">
    <location>
        <begin position="168"/>
        <end position="189"/>
    </location>
</feature>
<organism evidence="6 7">
    <name type="scientific">Campylobacter blaseri</name>
    <dbReference type="NCBI Taxonomy" id="2042961"/>
    <lineage>
        <taxon>Bacteria</taxon>
        <taxon>Pseudomonadati</taxon>
        <taxon>Campylobacterota</taxon>
        <taxon>Epsilonproteobacteria</taxon>
        <taxon>Campylobacterales</taxon>
        <taxon>Campylobacteraceae</taxon>
        <taxon>Campylobacter</taxon>
    </lineage>
</organism>
<keyword evidence="7" id="KW-1185">Reference proteome</keyword>
<feature type="transmembrane region" description="Helical" evidence="5">
    <location>
        <begin position="111"/>
        <end position="135"/>
    </location>
</feature>
<dbReference type="GO" id="GO:0046583">
    <property type="term" value="F:monoatomic cation efflux transmembrane transporter activity"/>
    <property type="evidence" value="ECO:0007669"/>
    <property type="project" value="TreeGrafter"/>
</dbReference>
<keyword evidence="4 5" id="KW-0472">Membrane</keyword>
<dbReference type="InterPro" id="IPR052951">
    <property type="entry name" value="Tellurite_res_ion_channel"/>
</dbReference>
<dbReference type="OrthoDB" id="309023at2"/>
<keyword evidence="3 5" id="KW-1133">Transmembrane helix</keyword>
<feature type="transmembrane region" description="Helical" evidence="5">
    <location>
        <begin position="260"/>
        <end position="278"/>
    </location>
</feature>
<evidence type="ECO:0000313" key="6">
    <source>
        <dbReference type="EMBL" id="PSM52217.1"/>
    </source>
</evidence>
<keyword evidence="2 5" id="KW-0812">Transmembrane</keyword>
<dbReference type="GO" id="GO:0005886">
    <property type="term" value="C:plasma membrane"/>
    <property type="evidence" value="ECO:0007669"/>
    <property type="project" value="TreeGrafter"/>
</dbReference>
<comment type="subcellular location">
    <subcellularLocation>
        <location evidence="1">Membrane</location>
        <topology evidence="1">Multi-pass membrane protein</topology>
    </subcellularLocation>
</comment>
<accession>A0A2P8R138</accession>
<feature type="transmembrane region" description="Helical" evidence="5">
    <location>
        <begin position="17"/>
        <end position="35"/>
    </location>
</feature>
<dbReference type="Pfam" id="PF03595">
    <property type="entry name" value="SLAC1"/>
    <property type="match status" value="1"/>
</dbReference>
<feature type="transmembrane region" description="Helical" evidence="5">
    <location>
        <begin position="47"/>
        <end position="68"/>
    </location>
</feature>
<dbReference type="Proteomes" id="UP000240535">
    <property type="component" value="Unassembled WGS sequence"/>
</dbReference>
<evidence type="ECO:0000256" key="3">
    <source>
        <dbReference type="ARBA" id="ARBA00022989"/>
    </source>
</evidence>
<name>A0A2P8R138_9BACT</name>
<dbReference type="RefSeq" id="WP_106870855.1">
    <property type="nucleotide sequence ID" value="NZ_CP053841.1"/>
</dbReference>
<feature type="transmembrane region" description="Helical" evidence="5">
    <location>
        <begin position="229"/>
        <end position="248"/>
    </location>
</feature>
<dbReference type="CDD" id="cd09323">
    <property type="entry name" value="TDT_SLAC1_like"/>
    <property type="match status" value="1"/>
</dbReference>
<dbReference type="EMBL" id="PDHH01000003">
    <property type="protein sequence ID" value="PSM52217.1"/>
    <property type="molecule type" value="Genomic_DNA"/>
</dbReference>
<evidence type="ECO:0000256" key="2">
    <source>
        <dbReference type="ARBA" id="ARBA00022692"/>
    </source>
</evidence>
<reference evidence="7" key="1">
    <citation type="submission" date="2017-10" db="EMBL/GenBank/DDBJ databases">
        <title>Campylobacter species from seals.</title>
        <authorList>
            <person name="Gilbert M.J."/>
            <person name="Zomer A.L."/>
            <person name="Timmerman A.J."/>
            <person name="Duim B."/>
            <person name="Wagenaar J.A."/>
        </authorList>
    </citation>
    <scope>NUCLEOTIDE SEQUENCE [LARGE SCALE GENOMIC DNA]</scope>
    <source>
        <strain evidence="7">17S00004-5</strain>
    </source>
</reference>
<evidence type="ECO:0000256" key="5">
    <source>
        <dbReference type="SAM" id="Phobius"/>
    </source>
</evidence>
<feature type="transmembrane region" description="Helical" evidence="5">
    <location>
        <begin position="147"/>
        <end position="162"/>
    </location>
</feature>
<gene>
    <name evidence="6" type="ORF">CQ405_03955</name>
</gene>
<dbReference type="PANTHER" id="PTHR37955">
    <property type="entry name" value="TELLURITE RESISTANCE PROTEIN TEHA"/>
    <property type="match status" value="1"/>
</dbReference>
<dbReference type="InterPro" id="IPR038665">
    <property type="entry name" value="Voltage-dep_anion_channel_sf"/>
</dbReference>
<evidence type="ECO:0000313" key="7">
    <source>
        <dbReference type="Proteomes" id="UP000240535"/>
    </source>
</evidence>
<feature type="transmembrane region" description="Helical" evidence="5">
    <location>
        <begin position="88"/>
        <end position="105"/>
    </location>
</feature>